<dbReference type="Proteomes" id="UP000759443">
    <property type="component" value="Unassembled WGS sequence"/>
</dbReference>
<organism evidence="1 2">
    <name type="scientific">Rhizobium halophytocola</name>
    <dbReference type="NCBI Taxonomy" id="735519"/>
    <lineage>
        <taxon>Bacteria</taxon>
        <taxon>Pseudomonadati</taxon>
        <taxon>Pseudomonadota</taxon>
        <taxon>Alphaproteobacteria</taxon>
        <taxon>Hyphomicrobiales</taxon>
        <taxon>Rhizobiaceae</taxon>
        <taxon>Rhizobium/Agrobacterium group</taxon>
        <taxon>Rhizobium</taxon>
    </lineage>
</organism>
<comment type="caution">
    <text evidence="1">The sequence shown here is derived from an EMBL/GenBank/DDBJ whole genome shotgun (WGS) entry which is preliminary data.</text>
</comment>
<proteinExistence type="predicted"/>
<reference evidence="1 2" key="1">
    <citation type="submission" date="2021-03" db="EMBL/GenBank/DDBJ databases">
        <title>Genomic Encyclopedia of Type Strains, Phase IV (KMG-IV): sequencing the most valuable type-strain genomes for metagenomic binning, comparative biology and taxonomic classification.</title>
        <authorList>
            <person name="Goeker M."/>
        </authorList>
    </citation>
    <scope>NUCLEOTIDE SEQUENCE [LARGE SCALE GENOMIC DNA]</scope>
    <source>
        <strain evidence="1 2">DSM 21600</strain>
    </source>
</reference>
<evidence type="ECO:0008006" key="3">
    <source>
        <dbReference type="Google" id="ProtNLM"/>
    </source>
</evidence>
<keyword evidence="2" id="KW-1185">Reference proteome</keyword>
<accession>A0ABS4E1S0</accession>
<evidence type="ECO:0000313" key="2">
    <source>
        <dbReference type="Proteomes" id="UP000759443"/>
    </source>
</evidence>
<sequence>MHRWIEATAPASVGPPLVGKGFWGGLRSGLSRTLQRGQTRVQYFDLPSLWKELSRRHDRAAERLADACMTTRKSHHVNYLRKSLQQARSRMPRRRRGKTHFLQKKIRPRFSPLPRAQSHSPPFRHGYTTRRCGEAEPARYLGKRRRAPCSGCVENGLPPATRGMRTDAVGPAGPHLMPERRAGRACGARKGWIWQQATGRPAFVTRVARSGGTATVRRDKRLPLPLQSGRSHAQKPPNGTLKGAVFLNFSMGSFERPVRLHSKITKG</sequence>
<name>A0ABS4E1S0_9HYPH</name>
<dbReference type="EMBL" id="JAGGJU010000009">
    <property type="protein sequence ID" value="MBP1851895.1"/>
    <property type="molecule type" value="Genomic_DNA"/>
</dbReference>
<evidence type="ECO:0000313" key="1">
    <source>
        <dbReference type="EMBL" id="MBP1851895.1"/>
    </source>
</evidence>
<gene>
    <name evidence="1" type="ORF">J2Z17_003347</name>
</gene>
<protein>
    <recommendedName>
        <fullName evidence="3">Transposase</fullName>
    </recommendedName>
</protein>